<keyword evidence="10 13" id="KW-0456">Lyase</keyword>
<dbReference type="CDD" id="cd01562">
    <property type="entry name" value="Thr-dehyd"/>
    <property type="match status" value="1"/>
</dbReference>
<dbReference type="SUPFAM" id="SSF53686">
    <property type="entry name" value="Tryptophan synthase beta subunit-like PLP-dependent enzymes"/>
    <property type="match status" value="1"/>
</dbReference>
<dbReference type="KEGG" id="cja:CJA_0239"/>
<sequence>MVVSVVPIKLAPLYGFSSCQPPPNWVHCGLFLSLCRDCHTRPPMPETYIKRILNARIYDLAIETPLDEARLLSQRTGNTVLLKREDLQPVFSFKLRGAYNKLQQLSEEERSRGVICASAGNHAQGVALGSQHLGIKATIVMPRTTPAIKVDAVKARGAKVVLHGDSYDEASAHAKKLVEEKGLTYIHPFDDPDVIAGQGTTAMEALRQYPGHIDAVFVQVGGGGLAAGVAAYVKYLRPQTRVIAVESDESACLQAAMEKKKRVVLPQVGIFADGIAVAQIGEEPFRVLRKTVDECIAVNADEICAAIKDVFEDTRSIAEPAGATAIAGMKKYAAQHNLKGQTFLAIVSGANINFDRLRYISERTEIGEQREVILAVTLPERPGAYKAFCKSIGKRNITEFNYRYADSQKAHIFVGVQVSAGGQDRIDLVAELVEQGYDVVDMTDNELAKLHIRHLVGGHAAGVTDEVLYRFEFPERPGALYTFLNKLAGRWNISLFHYRNHGAASARVLVGMQVPKSDYAALKAFLTDLNYPYWDETHNEAYQFFLA</sequence>
<evidence type="ECO:0000256" key="4">
    <source>
        <dbReference type="ARBA" id="ARBA00010869"/>
    </source>
</evidence>
<evidence type="ECO:0000256" key="7">
    <source>
        <dbReference type="ARBA" id="ARBA00022624"/>
    </source>
</evidence>
<evidence type="ECO:0000256" key="9">
    <source>
        <dbReference type="ARBA" id="ARBA00022898"/>
    </source>
</evidence>
<evidence type="ECO:0000256" key="3">
    <source>
        <dbReference type="ARBA" id="ARBA00004810"/>
    </source>
</evidence>
<dbReference type="InterPro" id="IPR050147">
    <property type="entry name" value="Ser/Thr_Dehydratase"/>
</dbReference>
<reference evidence="15 16" key="1">
    <citation type="journal article" date="2008" name="J. Bacteriol.">
        <title>Insights into plant cell wall degradation from the genome sequence of the soil bacterium Cellvibrio japonicus.</title>
        <authorList>
            <person name="Deboy R.T."/>
            <person name="Mongodin E.F."/>
            <person name="Fouts D.E."/>
            <person name="Tailford L.E."/>
            <person name="Khouri H."/>
            <person name="Emerson J.B."/>
            <person name="Mohamoud Y."/>
            <person name="Watkins K."/>
            <person name="Henrissat B."/>
            <person name="Gilbert H.J."/>
            <person name="Nelson K.E."/>
        </authorList>
    </citation>
    <scope>NUCLEOTIDE SEQUENCE [LARGE SCALE GENOMIC DNA]</scope>
    <source>
        <strain evidence="15 16">Ueda107</strain>
    </source>
</reference>
<evidence type="ECO:0000256" key="10">
    <source>
        <dbReference type="ARBA" id="ARBA00023239"/>
    </source>
</evidence>
<proteinExistence type="inferred from homology"/>
<comment type="pathway">
    <text evidence="3 13">Amino-acid biosynthesis; L-isoleucine biosynthesis; 2-oxobutanoate from L-threonine: step 1/1.</text>
</comment>
<dbReference type="EMBL" id="CP000934">
    <property type="protein sequence ID" value="ACE85441.1"/>
    <property type="molecule type" value="Genomic_DNA"/>
</dbReference>
<dbReference type="AlphaFoldDB" id="B3PGI4"/>
<keyword evidence="11 13" id="KW-0100">Branched-chain amino acid biosynthesis</keyword>
<dbReference type="HOGENOM" id="CLU_021152_6_2_6"/>
<keyword evidence="8" id="KW-0677">Repeat</keyword>
<dbReference type="InterPro" id="IPR038110">
    <property type="entry name" value="TD_ACT-like_sf"/>
</dbReference>
<name>B3PGI4_CELJU</name>
<dbReference type="PROSITE" id="PS00165">
    <property type="entry name" value="DEHYDRATASE_SER_THR"/>
    <property type="match status" value="1"/>
</dbReference>
<dbReference type="CDD" id="cd04906">
    <property type="entry name" value="ACT_ThrD-I_1"/>
    <property type="match status" value="1"/>
</dbReference>
<dbReference type="PANTHER" id="PTHR48078:SF11">
    <property type="entry name" value="THREONINE DEHYDRATASE, MITOCHONDRIAL"/>
    <property type="match status" value="1"/>
</dbReference>
<dbReference type="SUPFAM" id="SSF55021">
    <property type="entry name" value="ACT-like"/>
    <property type="match status" value="1"/>
</dbReference>
<evidence type="ECO:0000256" key="12">
    <source>
        <dbReference type="ARBA" id="ARBA00025527"/>
    </source>
</evidence>
<dbReference type="InterPro" id="IPR036052">
    <property type="entry name" value="TrpB-like_PALP_sf"/>
</dbReference>
<dbReference type="PANTHER" id="PTHR48078">
    <property type="entry name" value="THREONINE DEHYDRATASE, MITOCHONDRIAL-RELATED"/>
    <property type="match status" value="1"/>
</dbReference>
<dbReference type="Pfam" id="PF00291">
    <property type="entry name" value="PALP"/>
    <property type="match status" value="1"/>
</dbReference>
<dbReference type="STRING" id="498211.CJA_0239"/>
<dbReference type="NCBIfam" id="TIGR01124">
    <property type="entry name" value="ilvA_2Cterm"/>
    <property type="match status" value="1"/>
</dbReference>
<dbReference type="GO" id="GO:0006567">
    <property type="term" value="P:L-threonine catabolic process"/>
    <property type="evidence" value="ECO:0007669"/>
    <property type="project" value="TreeGrafter"/>
</dbReference>
<comment type="catalytic activity">
    <reaction evidence="1 13">
        <text>L-threonine = 2-oxobutanoate + NH4(+)</text>
        <dbReference type="Rhea" id="RHEA:22108"/>
        <dbReference type="ChEBI" id="CHEBI:16763"/>
        <dbReference type="ChEBI" id="CHEBI:28938"/>
        <dbReference type="ChEBI" id="CHEBI:57926"/>
        <dbReference type="EC" id="4.3.1.19"/>
    </reaction>
</comment>
<evidence type="ECO:0000259" key="14">
    <source>
        <dbReference type="PROSITE" id="PS51672"/>
    </source>
</evidence>
<evidence type="ECO:0000256" key="6">
    <source>
        <dbReference type="ARBA" id="ARBA00022605"/>
    </source>
</evidence>
<protein>
    <recommendedName>
        <fullName evidence="13">L-threonine dehydratase</fullName>
        <ecNumber evidence="13">4.3.1.19</ecNumber>
    </recommendedName>
    <alternativeName>
        <fullName evidence="13">Threonine deaminase</fullName>
    </alternativeName>
</protein>
<comment type="subunit">
    <text evidence="5 13">Homotetramer.</text>
</comment>
<dbReference type="InterPro" id="IPR005787">
    <property type="entry name" value="Thr_deHydtase_biosynth"/>
</dbReference>
<dbReference type="FunFam" id="3.40.50.1100:FF:000008">
    <property type="entry name" value="L-threonine dehydratase"/>
    <property type="match status" value="1"/>
</dbReference>
<comment type="similarity">
    <text evidence="4 13">Belongs to the serine/threonine dehydratase family.</text>
</comment>
<dbReference type="InterPro" id="IPR045865">
    <property type="entry name" value="ACT-like_dom_sf"/>
</dbReference>
<organism evidence="15 16">
    <name type="scientific">Cellvibrio japonicus (strain Ueda107)</name>
    <name type="common">Pseudomonas fluorescens subsp. cellulosa</name>
    <dbReference type="NCBI Taxonomy" id="498211"/>
    <lineage>
        <taxon>Bacteria</taxon>
        <taxon>Pseudomonadati</taxon>
        <taxon>Pseudomonadota</taxon>
        <taxon>Gammaproteobacteria</taxon>
        <taxon>Cellvibrionales</taxon>
        <taxon>Cellvibrionaceae</taxon>
        <taxon>Cellvibrio</taxon>
    </lineage>
</organism>
<dbReference type="GO" id="GO:0006565">
    <property type="term" value="P:L-serine catabolic process"/>
    <property type="evidence" value="ECO:0007669"/>
    <property type="project" value="TreeGrafter"/>
</dbReference>
<dbReference type="Proteomes" id="UP000001036">
    <property type="component" value="Chromosome"/>
</dbReference>
<dbReference type="GO" id="GO:0009097">
    <property type="term" value="P:isoleucine biosynthetic process"/>
    <property type="evidence" value="ECO:0007669"/>
    <property type="project" value="UniProtKB-UniRule"/>
</dbReference>
<evidence type="ECO:0000256" key="8">
    <source>
        <dbReference type="ARBA" id="ARBA00022737"/>
    </source>
</evidence>
<dbReference type="CDD" id="cd04907">
    <property type="entry name" value="ACT_ThrD-I_2"/>
    <property type="match status" value="1"/>
</dbReference>
<evidence type="ECO:0000256" key="5">
    <source>
        <dbReference type="ARBA" id="ARBA00011881"/>
    </source>
</evidence>
<comment type="cofactor">
    <cofactor evidence="2 13">
        <name>pyridoxal 5'-phosphate</name>
        <dbReference type="ChEBI" id="CHEBI:597326"/>
    </cofactor>
</comment>
<keyword evidence="16" id="KW-1185">Reference proteome</keyword>
<dbReference type="eggNOG" id="COG1171">
    <property type="taxonomic scope" value="Bacteria"/>
</dbReference>
<dbReference type="GO" id="GO:0030170">
    <property type="term" value="F:pyridoxal phosphate binding"/>
    <property type="evidence" value="ECO:0007669"/>
    <property type="project" value="InterPro"/>
</dbReference>
<evidence type="ECO:0000313" key="16">
    <source>
        <dbReference type="Proteomes" id="UP000001036"/>
    </source>
</evidence>
<comment type="function">
    <text evidence="12 13">Catalyzes the anaerobic formation of alpha-ketobutyrate and ammonia from threonine in a two-step reaction. The first step involved a dehydration of threonine and a production of enamine intermediates (aminocrotonate), which tautomerizes to its imine form (iminobutyrate). Both intermediates are unstable and short-lived. The second step is the nonenzymatic hydrolysis of the enamine/imine intermediates to form 2-ketobutyrate and free ammonia. In the low water environment of the cell, the second step is accelerated by RidA.</text>
</comment>
<dbReference type="InterPro" id="IPR000634">
    <property type="entry name" value="Ser/Thr_deHydtase_PyrdxlP-BS"/>
</dbReference>
<keyword evidence="7 13" id="KW-0412">Isoleucine biosynthesis</keyword>
<dbReference type="Gene3D" id="3.40.50.1100">
    <property type="match status" value="2"/>
</dbReference>
<dbReference type="PROSITE" id="PS51672">
    <property type="entry name" value="ACT_LIKE"/>
    <property type="match status" value="2"/>
</dbReference>
<dbReference type="GO" id="GO:0003941">
    <property type="term" value="F:L-serine ammonia-lyase activity"/>
    <property type="evidence" value="ECO:0007669"/>
    <property type="project" value="TreeGrafter"/>
</dbReference>
<evidence type="ECO:0000256" key="2">
    <source>
        <dbReference type="ARBA" id="ARBA00001933"/>
    </source>
</evidence>
<dbReference type="NCBIfam" id="NF006674">
    <property type="entry name" value="PRK09224.1"/>
    <property type="match status" value="1"/>
</dbReference>
<dbReference type="UniPathway" id="UPA00047">
    <property type="reaction ID" value="UER00054"/>
</dbReference>
<dbReference type="NCBIfam" id="NF009130">
    <property type="entry name" value="PRK12483.1"/>
    <property type="match status" value="1"/>
</dbReference>
<dbReference type="FunFam" id="3.40.1020.10:FF:000001">
    <property type="entry name" value="L-threonine dehydratase"/>
    <property type="match status" value="1"/>
</dbReference>
<feature type="domain" description="ACT-like" evidence="14">
    <location>
        <begin position="372"/>
        <end position="444"/>
    </location>
</feature>
<evidence type="ECO:0000256" key="13">
    <source>
        <dbReference type="RuleBase" id="RU362012"/>
    </source>
</evidence>
<dbReference type="Gene3D" id="3.40.1020.10">
    <property type="entry name" value="Biosynthetic Threonine Deaminase, Domain 3"/>
    <property type="match status" value="1"/>
</dbReference>
<dbReference type="GO" id="GO:0004794">
    <property type="term" value="F:threonine deaminase activity"/>
    <property type="evidence" value="ECO:0007669"/>
    <property type="project" value="UniProtKB-UniRule"/>
</dbReference>
<dbReference type="Pfam" id="PF00585">
    <property type="entry name" value="Thr_dehydrat_C"/>
    <property type="match status" value="2"/>
</dbReference>
<dbReference type="InterPro" id="IPR001721">
    <property type="entry name" value="TD_ACT-like"/>
</dbReference>
<dbReference type="EC" id="4.3.1.19" evidence="13"/>
<evidence type="ECO:0000313" key="15">
    <source>
        <dbReference type="EMBL" id="ACE85441.1"/>
    </source>
</evidence>
<evidence type="ECO:0000256" key="11">
    <source>
        <dbReference type="ARBA" id="ARBA00023304"/>
    </source>
</evidence>
<dbReference type="InterPro" id="IPR001926">
    <property type="entry name" value="TrpB-like_PALP"/>
</dbReference>
<gene>
    <name evidence="13 15" type="primary">ilvA</name>
    <name evidence="15" type="ordered locus">CJA_0239</name>
</gene>
<keyword evidence="6 13" id="KW-0028">Amino-acid biosynthesis</keyword>
<evidence type="ECO:0000256" key="1">
    <source>
        <dbReference type="ARBA" id="ARBA00001274"/>
    </source>
</evidence>
<feature type="domain" description="ACT-like" evidence="14">
    <location>
        <begin position="467"/>
        <end position="538"/>
    </location>
</feature>
<keyword evidence="9 13" id="KW-0663">Pyridoxal phosphate</keyword>
<accession>B3PGI4</accession>